<dbReference type="STRING" id="1420916.AU14_15565"/>
<evidence type="ECO:0000256" key="1">
    <source>
        <dbReference type="ARBA" id="ARBA00010333"/>
    </source>
</evidence>
<protein>
    <submittedName>
        <fullName evidence="5">Amino acid ABC transporter substrate-binding protein</fullName>
    </submittedName>
</protein>
<dbReference type="InterPro" id="IPR001638">
    <property type="entry name" value="Solute-binding_3/MltF_N"/>
</dbReference>
<accession>W5YK71</accession>
<dbReference type="EMBL" id="CP007151">
    <property type="protein sequence ID" value="AHI29481.1"/>
    <property type="molecule type" value="Genomic_DNA"/>
</dbReference>
<feature type="signal peptide" evidence="3">
    <location>
        <begin position="1"/>
        <end position="20"/>
    </location>
</feature>
<dbReference type="SMART" id="SM00062">
    <property type="entry name" value="PBPb"/>
    <property type="match status" value="1"/>
</dbReference>
<dbReference type="Pfam" id="PF00497">
    <property type="entry name" value="SBP_bac_3"/>
    <property type="match status" value="1"/>
</dbReference>
<feature type="chain" id="PRO_5004876344" evidence="3">
    <location>
        <begin position="21"/>
        <end position="264"/>
    </location>
</feature>
<dbReference type="PANTHER" id="PTHR35936">
    <property type="entry name" value="MEMBRANE-BOUND LYTIC MUREIN TRANSGLYCOSYLASE F"/>
    <property type="match status" value="1"/>
</dbReference>
<dbReference type="Gene3D" id="3.40.190.10">
    <property type="entry name" value="Periplasmic binding protein-like II"/>
    <property type="match status" value="2"/>
</dbReference>
<dbReference type="SUPFAM" id="SSF53850">
    <property type="entry name" value="Periplasmic binding protein-like II"/>
    <property type="match status" value="1"/>
</dbReference>
<dbReference type="HOGENOM" id="CLU_064076_0_0_6"/>
<evidence type="ECO:0000256" key="2">
    <source>
        <dbReference type="ARBA" id="ARBA00022729"/>
    </source>
</evidence>
<gene>
    <name evidence="5" type="ORF">AU14_15565</name>
</gene>
<sequence length="264" mass="29772">MAFRPLLVFLVLLLVGSSQAQASAPPCTKLVVSGNSEYPPLLWRDPNNPEQLTGVVPALLQEILQPLGLSADIRHIGSWARVQRLARDGDLDMVAGAFMTRERFGYMDYLLPPIIHLPTAIWVPKGQAFLYRHWPDLQGKTGSTLIGNSFGQNFDRYAQQNLTIESVRSIDQSFLMAEAGRVDYVLYELLQGQVKLAREGRSDEFEALEKAISTEGLFFTFPKESTCNTFELREQIADRLYTLVTQGRVDELLEDYTAHYIAEE</sequence>
<comment type="similarity">
    <text evidence="1">Belongs to the bacterial solute-binding protein 3 family.</text>
</comment>
<feature type="domain" description="Solute-binding protein family 3/N-terminal" evidence="4">
    <location>
        <begin position="29"/>
        <end position="260"/>
    </location>
</feature>
<dbReference type="AlphaFoldDB" id="W5YK71"/>
<keyword evidence="2 3" id="KW-0732">Signal</keyword>
<keyword evidence="6" id="KW-1185">Reference proteome</keyword>
<evidence type="ECO:0000256" key="3">
    <source>
        <dbReference type="SAM" id="SignalP"/>
    </source>
</evidence>
<reference evidence="5 6" key="1">
    <citation type="journal article" date="2014" name="Genome Announc.">
        <title>Draft Genome Sequences of Marinobacter similis A3d10T and Marinobacter salarius R9SW1T.</title>
        <authorList>
            <person name="Ivanova E.P."/>
            <person name="Ng H.J."/>
            <person name="Webb H.K."/>
            <person name="Feng G."/>
            <person name="Oshima K."/>
            <person name="Hattori M."/>
            <person name="Ohkuma M."/>
            <person name="Sergeev A.F."/>
            <person name="Mikhailov V.V."/>
            <person name="Crawford R.J."/>
            <person name="Sawabe T."/>
        </authorList>
    </citation>
    <scope>NUCLEOTIDE SEQUENCE [LARGE SCALE GENOMIC DNA]</scope>
    <source>
        <strain evidence="5 6">A3d10</strain>
    </source>
</reference>
<evidence type="ECO:0000259" key="4">
    <source>
        <dbReference type="SMART" id="SM00062"/>
    </source>
</evidence>
<name>W5YK71_9GAMM</name>
<evidence type="ECO:0000313" key="6">
    <source>
        <dbReference type="Proteomes" id="UP000061489"/>
    </source>
</evidence>
<dbReference type="KEGG" id="msx:AU14_15565"/>
<evidence type="ECO:0000313" key="5">
    <source>
        <dbReference type="EMBL" id="AHI29481.1"/>
    </source>
</evidence>
<dbReference type="PANTHER" id="PTHR35936:SF6">
    <property type="entry name" value="AMINO ACID ABC TRANSPORTER SUBSTRATE-BINDING PAAT FAMILY PROTEIN"/>
    <property type="match status" value="1"/>
</dbReference>
<organism evidence="5 6">
    <name type="scientific">Marinobacter similis</name>
    <dbReference type="NCBI Taxonomy" id="1420916"/>
    <lineage>
        <taxon>Bacteria</taxon>
        <taxon>Pseudomonadati</taxon>
        <taxon>Pseudomonadota</taxon>
        <taxon>Gammaproteobacteria</taxon>
        <taxon>Pseudomonadales</taxon>
        <taxon>Marinobacteraceae</taxon>
        <taxon>Marinobacter</taxon>
    </lineage>
</organism>
<proteinExistence type="inferred from homology"/>
<dbReference type="Proteomes" id="UP000061489">
    <property type="component" value="Chromosome"/>
</dbReference>